<reference evidence="2" key="1">
    <citation type="submission" date="2021-02" db="EMBL/GenBank/DDBJ databases">
        <authorList>
            <person name="Nowell W R."/>
        </authorList>
    </citation>
    <scope>NUCLEOTIDE SEQUENCE</scope>
</reference>
<feature type="non-terminal residue" evidence="2">
    <location>
        <position position="1"/>
    </location>
</feature>
<evidence type="ECO:0000313" key="2">
    <source>
        <dbReference type="EMBL" id="CAF4400509.1"/>
    </source>
</evidence>
<comment type="caution">
    <text evidence="2">The sequence shown here is derived from an EMBL/GenBank/DDBJ whole genome shotgun (WGS) entry which is preliminary data.</text>
</comment>
<dbReference type="GO" id="GO:0008289">
    <property type="term" value="F:lipid binding"/>
    <property type="evidence" value="ECO:0007669"/>
    <property type="project" value="TreeGrafter"/>
</dbReference>
<dbReference type="AlphaFoldDB" id="A0A820PDG8"/>
<dbReference type="GO" id="GO:0005789">
    <property type="term" value="C:endoplasmic reticulum membrane"/>
    <property type="evidence" value="ECO:0007669"/>
    <property type="project" value="UniProtKB-SubCell"/>
</dbReference>
<dbReference type="Proteomes" id="UP000663874">
    <property type="component" value="Unassembled WGS sequence"/>
</dbReference>
<organism evidence="2 3">
    <name type="scientific">Rotaria sordida</name>
    <dbReference type="NCBI Taxonomy" id="392033"/>
    <lineage>
        <taxon>Eukaryota</taxon>
        <taxon>Metazoa</taxon>
        <taxon>Spiralia</taxon>
        <taxon>Gnathifera</taxon>
        <taxon>Rotifera</taxon>
        <taxon>Eurotatoria</taxon>
        <taxon>Bdelloidea</taxon>
        <taxon>Philodinida</taxon>
        <taxon>Philodinidae</taxon>
        <taxon>Rotaria</taxon>
    </lineage>
</organism>
<accession>A0A820PDG8</accession>
<protein>
    <submittedName>
        <fullName evidence="2">Uncharacterized protein</fullName>
    </submittedName>
</protein>
<name>A0A820PDG8_9BILA</name>
<comment type="subcellular location">
    <subcellularLocation>
        <location evidence="1">Endoplasmic reticulum membrane</location>
    </subcellularLocation>
</comment>
<dbReference type="PANTHER" id="PTHR13466">
    <property type="entry name" value="TEX2 PROTEIN-RELATED"/>
    <property type="match status" value="1"/>
</dbReference>
<evidence type="ECO:0000313" key="3">
    <source>
        <dbReference type="Proteomes" id="UP000663874"/>
    </source>
</evidence>
<evidence type="ECO:0000256" key="1">
    <source>
        <dbReference type="ARBA" id="ARBA00004586"/>
    </source>
</evidence>
<proteinExistence type="predicted"/>
<gene>
    <name evidence="2" type="ORF">FNK824_LOCUS43932</name>
</gene>
<dbReference type="EMBL" id="CAJOBE010065759">
    <property type="protein sequence ID" value="CAF4400509.1"/>
    <property type="molecule type" value="Genomic_DNA"/>
</dbReference>
<dbReference type="PANTHER" id="PTHR13466:SF0">
    <property type="entry name" value="SMP-LTD DOMAIN-CONTAINING PROTEIN"/>
    <property type="match status" value="1"/>
</dbReference>
<sequence length="75" mass="8350">TVIIPLKLVNSTFAPISALDNFSITPASDRLWIGFPEMPDLSLKVTPVVGESKYSYSLIHDFLEARIRDELKTGN</sequence>